<name>A0A7C4GGI3_UNCW3</name>
<evidence type="ECO:0000256" key="1">
    <source>
        <dbReference type="ARBA" id="ARBA00005806"/>
    </source>
</evidence>
<dbReference type="PANTHER" id="PTHR30548">
    <property type="entry name" value="2-HYDROXYGLUTARYL-COA DEHYDRATASE, D-COMPONENT-RELATED"/>
    <property type="match status" value="1"/>
</dbReference>
<gene>
    <name evidence="2" type="ORF">ENS41_04510</name>
</gene>
<dbReference type="PANTHER" id="PTHR30548:SF1">
    <property type="entry name" value="DEHYDRATASE SUBUNIT MJ0007-RELATED"/>
    <property type="match status" value="1"/>
</dbReference>
<protein>
    <submittedName>
        <fullName evidence="2">2-hydroxyacyl-CoA dehydratase</fullName>
    </submittedName>
</protein>
<proteinExistence type="inferred from homology"/>
<organism evidence="2">
    <name type="scientific">candidate division WOR-3 bacterium</name>
    <dbReference type="NCBI Taxonomy" id="2052148"/>
    <lineage>
        <taxon>Bacteria</taxon>
        <taxon>Bacteria division WOR-3</taxon>
    </lineage>
</organism>
<reference evidence="2" key="1">
    <citation type="journal article" date="2020" name="mSystems">
        <title>Genome- and Community-Level Interaction Insights into Carbon Utilization and Element Cycling Functions of Hydrothermarchaeota in Hydrothermal Sediment.</title>
        <authorList>
            <person name="Zhou Z."/>
            <person name="Liu Y."/>
            <person name="Xu W."/>
            <person name="Pan J."/>
            <person name="Luo Z.H."/>
            <person name="Li M."/>
        </authorList>
    </citation>
    <scope>NUCLEOTIDE SEQUENCE [LARGE SCALE GENOMIC DNA]</scope>
    <source>
        <strain evidence="2">SpSt-488</strain>
    </source>
</reference>
<dbReference type="AlphaFoldDB" id="A0A7C4GGI3"/>
<dbReference type="InterPro" id="IPR010327">
    <property type="entry name" value="FldB/FldC_alpha/beta"/>
</dbReference>
<evidence type="ECO:0000313" key="2">
    <source>
        <dbReference type="EMBL" id="HGK28198.1"/>
    </source>
</evidence>
<dbReference type="EMBL" id="DSUT01000092">
    <property type="protein sequence ID" value="HGK28198.1"/>
    <property type="molecule type" value="Genomic_DNA"/>
</dbReference>
<sequence length="467" mass="52239">MAIPASGLMTREWPDPVPARIGFEEWAELFETIPDELIQRFHYFPPNQEQWSLYLFPPQTFAIYGCRHLRRLKFDNSLAALRMWGFVQNETERLFRARQTGRHVVACMGDLGALPVIVNSFPGCVAFYPDCIWWTPFVMESQVLFDAAAEQGIPEATCFSRAALGAFAKHSYFPDPDLVIAATGASCDDYSGVEQLAARHAREMLWVESPLRRSCGGVEPPTVEFLVSEYRRVVERLERLTGHRLSEEELRRGVARANRVRQAVAQLRQLAYGAGVLPALEMMVIEFGNLHFYSDIGEWTAVVEHLLVTARARADAGQRVVAEDALRIVWVTPPADPLLLCYLEDRGGRVVGTEFVINQALAPIDETKPGLEAIACSFMAASLIGTSRQRAELVLRQASERNAEGVLISGILGGSHCAMEARLIADRVKAELDLPVLEFDVAKPGAEIDRQTRTRIDAFLELLRSRR</sequence>
<accession>A0A7C4GGI3</accession>
<dbReference type="Pfam" id="PF06050">
    <property type="entry name" value="HGD-D"/>
    <property type="match status" value="1"/>
</dbReference>
<dbReference type="Gene3D" id="3.40.50.11900">
    <property type="match status" value="1"/>
</dbReference>
<comment type="similarity">
    <text evidence="1">Belongs to the FldB/FldC dehydratase alpha/beta subunit family.</text>
</comment>
<comment type="caution">
    <text evidence="2">The sequence shown here is derived from an EMBL/GenBank/DDBJ whole genome shotgun (WGS) entry which is preliminary data.</text>
</comment>